<evidence type="ECO:0000256" key="3">
    <source>
        <dbReference type="ARBA" id="ARBA00022603"/>
    </source>
</evidence>
<dbReference type="Proteomes" id="UP001596364">
    <property type="component" value="Unassembled WGS sequence"/>
</dbReference>
<dbReference type="GO" id="GO:0032259">
    <property type="term" value="P:methylation"/>
    <property type="evidence" value="ECO:0007669"/>
    <property type="project" value="UniProtKB-KW"/>
</dbReference>
<dbReference type="Pfam" id="PF21150">
    <property type="entry name" value="YebU_pre-PUA_dom"/>
    <property type="match status" value="1"/>
</dbReference>
<dbReference type="Gene3D" id="3.40.50.150">
    <property type="entry name" value="Vaccinia Virus protein VP39"/>
    <property type="match status" value="1"/>
</dbReference>
<dbReference type="SUPFAM" id="SSF53335">
    <property type="entry name" value="S-adenosyl-L-methionine-dependent methyltransferases"/>
    <property type="match status" value="1"/>
</dbReference>
<evidence type="ECO:0000256" key="4">
    <source>
        <dbReference type="ARBA" id="ARBA00022679"/>
    </source>
</evidence>
<dbReference type="InterPro" id="IPR023267">
    <property type="entry name" value="RCMT"/>
</dbReference>
<keyword evidence="10" id="KW-1185">Reference proteome</keyword>
<keyword evidence="5 7" id="KW-0949">S-adenosyl-L-methionine</keyword>
<dbReference type="PANTHER" id="PTHR22807">
    <property type="entry name" value="NOP2 YEAST -RELATED NOL1/NOP2/FMU SUN DOMAIN-CONTAINING"/>
    <property type="match status" value="1"/>
</dbReference>
<dbReference type="EC" id="2.1.1.178" evidence="9"/>
<evidence type="ECO:0000259" key="8">
    <source>
        <dbReference type="PROSITE" id="PS51686"/>
    </source>
</evidence>
<organism evidence="9 10">
    <name type="scientific">Pseudobowmanella zhangzhouensis</name>
    <dbReference type="NCBI Taxonomy" id="1537679"/>
    <lineage>
        <taxon>Bacteria</taxon>
        <taxon>Pseudomonadati</taxon>
        <taxon>Pseudomonadota</taxon>
        <taxon>Gammaproteobacteria</taxon>
        <taxon>Alteromonadales</taxon>
        <taxon>Alteromonadaceae</taxon>
    </lineage>
</organism>
<dbReference type="PANTHER" id="PTHR22807:SF30">
    <property type="entry name" value="28S RRNA (CYTOSINE(4447)-C(5))-METHYLTRANSFERASE-RELATED"/>
    <property type="match status" value="1"/>
</dbReference>
<name>A0ABW1XK13_9ALTE</name>
<dbReference type="PRINTS" id="PR02008">
    <property type="entry name" value="RCMTFAMILY"/>
</dbReference>
<proteinExistence type="inferred from homology"/>
<dbReference type="InterPro" id="IPR001678">
    <property type="entry name" value="MeTrfase_RsmB-F_NOP2_dom"/>
</dbReference>
<feature type="binding site" evidence="7">
    <location>
        <position position="177"/>
    </location>
    <ligand>
        <name>S-adenosyl-L-methionine</name>
        <dbReference type="ChEBI" id="CHEBI:59789"/>
    </ligand>
</feature>
<dbReference type="Pfam" id="PF17125">
    <property type="entry name" value="Methyltr_RsmF_N"/>
    <property type="match status" value="1"/>
</dbReference>
<evidence type="ECO:0000256" key="1">
    <source>
        <dbReference type="ARBA" id="ARBA00007494"/>
    </source>
</evidence>
<dbReference type="InterPro" id="IPR011023">
    <property type="entry name" value="Nop2p"/>
</dbReference>
<gene>
    <name evidence="9" type="primary">rsmF</name>
    <name evidence="9" type="ORF">ACFP85_08295</name>
</gene>
<evidence type="ECO:0000256" key="6">
    <source>
        <dbReference type="ARBA" id="ARBA00022884"/>
    </source>
</evidence>
<dbReference type="RefSeq" id="WP_131257027.1">
    <property type="nucleotide sequence ID" value="NZ_JBHSUS010000001.1"/>
</dbReference>
<evidence type="ECO:0000256" key="5">
    <source>
        <dbReference type="ARBA" id="ARBA00022691"/>
    </source>
</evidence>
<dbReference type="EMBL" id="JBHSUS010000001">
    <property type="protein sequence ID" value="MFC6440144.1"/>
    <property type="molecule type" value="Genomic_DNA"/>
</dbReference>
<comment type="caution">
    <text evidence="9">The sequence shown here is derived from an EMBL/GenBank/DDBJ whole genome shotgun (WGS) entry which is preliminary data.</text>
</comment>
<dbReference type="Pfam" id="PF13636">
    <property type="entry name" value="Methyltranf_PUA"/>
    <property type="match status" value="1"/>
</dbReference>
<keyword evidence="4 7" id="KW-0808">Transferase</keyword>
<feature type="binding site" evidence="7">
    <location>
        <position position="150"/>
    </location>
    <ligand>
        <name>S-adenosyl-L-methionine</name>
        <dbReference type="ChEBI" id="CHEBI:59789"/>
    </ligand>
</feature>
<evidence type="ECO:0000256" key="7">
    <source>
        <dbReference type="PROSITE-ProRule" id="PRU01023"/>
    </source>
</evidence>
<protein>
    <submittedName>
        <fullName evidence="9">16S rRNA (Cytosine(1407)-C(5))-methyltransferase RsmF</fullName>
        <ecNumber evidence="9">2.1.1.178</ecNumber>
    </submittedName>
</protein>
<dbReference type="Pfam" id="PF01189">
    <property type="entry name" value="Methyltr_RsmB-F"/>
    <property type="match status" value="1"/>
</dbReference>
<reference evidence="10" key="1">
    <citation type="journal article" date="2019" name="Int. J. Syst. Evol. Microbiol.">
        <title>The Global Catalogue of Microorganisms (GCM) 10K type strain sequencing project: providing services to taxonomists for standard genome sequencing and annotation.</title>
        <authorList>
            <consortium name="The Broad Institute Genomics Platform"/>
            <consortium name="The Broad Institute Genome Sequencing Center for Infectious Disease"/>
            <person name="Wu L."/>
            <person name="Ma J."/>
        </authorList>
    </citation>
    <scope>NUCLEOTIDE SEQUENCE [LARGE SCALE GENOMIC DNA]</scope>
    <source>
        <strain evidence="10">CGMCC 1.16031</strain>
    </source>
</reference>
<dbReference type="NCBIfam" id="TIGR00446">
    <property type="entry name" value="nop2p"/>
    <property type="match status" value="1"/>
</dbReference>
<dbReference type="InterPro" id="IPR029063">
    <property type="entry name" value="SAM-dependent_MTases_sf"/>
</dbReference>
<dbReference type="PROSITE" id="PS01153">
    <property type="entry name" value="NOL1_NOP2_SUN"/>
    <property type="match status" value="1"/>
</dbReference>
<sequence length="478" mass="53307">MHATIHIDPQFLDYVSAHLPNGYSLAEFTAYCQTPLRKSIRVNTLRLSVDEFCQHVNQQGWQLTPIPWCAQGFWIERPSEQEERIPLGNTAEHLAGWFYIQEASSMLPPVALVNPDSAPACVLDMASAPGSKSTQLAAMMNNRGTLVANELSSSRVKVLAANFSRCGVQNACISHFDGQVFGQYTQESFDAILLDAPCSGEGTVRKDPAALQHWDTTHINSIVELQTALLDAAIQALKVGGELVYSTCTLNKFENQHVVASALETYGDALEIVDLSGLFCGAEQAITPEGYLHVWPMVFDSEGFFVAKLRKVKATPLKESKSRHGDVPFSPLTRKQWQPLDVYLKSFGIDLPLTQLFYRDNEIWFLPEYARELGAKIKLQRYGVKLAQQFKQDYRLTHEASLAFGCSTAKRAIEITQAEYADFCQGKDFLTHHTPSLKGELLLCFNGQPVGLGKWVNGKIKNSLPRELVRDRHQLGWG</sequence>
<keyword evidence="3 7" id="KW-0489">Methyltransferase</keyword>
<dbReference type="PROSITE" id="PS51686">
    <property type="entry name" value="SAM_MT_RSMB_NOP"/>
    <property type="match status" value="1"/>
</dbReference>
<feature type="binding site" evidence="7">
    <location>
        <position position="195"/>
    </location>
    <ligand>
        <name>S-adenosyl-L-methionine</name>
        <dbReference type="ChEBI" id="CHEBI:59789"/>
    </ligand>
</feature>
<keyword evidence="6 7" id="KW-0694">RNA-binding</keyword>
<feature type="active site" description="Nucleophile" evidence="7">
    <location>
        <position position="248"/>
    </location>
</feature>
<feature type="domain" description="SAM-dependent MTase RsmB/NOP-type" evidence="8">
    <location>
        <begin position="28"/>
        <end position="312"/>
    </location>
</feature>
<dbReference type="Gene3D" id="3.10.450.720">
    <property type="match status" value="1"/>
</dbReference>
<dbReference type="GO" id="GO:0008168">
    <property type="term" value="F:methyltransferase activity"/>
    <property type="evidence" value="ECO:0007669"/>
    <property type="project" value="UniProtKB-KW"/>
</dbReference>
<dbReference type="InterPro" id="IPR049560">
    <property type="entry name" value="MeTrfase_RsmB-F_NOP2_cat"/>
</dbReference>
<evidence type="ECO:0000313" key="10">
    <source>
        <dbReference type="Proteomes" id="UP001596364"/>
    </source>
</evidence>
<keyword evidence="2" id="KW-0963">Cytoplasm</keyword>
<evidence type="ECO:0000256" key="2">
    <source>
        <dbReference type="ARBA" id="ARBA00022490"/>
    </source>
</evidence>
<evidence type="ECO:0000313" key="9">
    <source>
        <dbReference type="EMBL" id="MFC6440144.1"/>
    </source>
</evidence>
<dbReference type="NCBIfam" id="NF008898">
    <property type="entry name" value="PRK11933.1"/>
    <property type="match status" value="1"/>
</dbReference>
<dbReference type="InterPro" id="IPR027391">
    <property type="entry name" value="Nol1_Nop2_Fmu_2"/>
</dbReference>
<dbReference type="InterPro" id="IPR018314">
    <property type="entry name" value="RsmB/NOL1/NOP2-like_CS"/>
</dbReference>
<dbReference type="InterPro" id="IPR048457">
    <property type="entry name" value="YebU_pre-PUA_dom"/>
</dbReference>
<comment type="similarity">
    <text evidence="1 7">Belongs to the class I-like SAM-binding methyltransferase superfamily. RsmB/NOP family.</text>
</comment>
<accession>A0ABW1XK13</accession>
<dbReference type="InterPro" id="IPR031341">
    <property type="entry name" value="Methyltr_RsmF_N"/>
</dbReference>
<feature type="binding site" evidence="7">
    <location>
        <begin position="126"/>
        <end position="132"/>
    </location>
    <ligand>
        <name>S-adenosyl-L-methionine</name>
        <dbReference type="ChEBI" id="CHEBI:59789"/>
    </ligand>
</feature>